<evidence type="ECO:0000256" key="1">
    <source>
        <dbReference type="ARBA" id="ARBA00008857"/>
    </source>
</evidence>
<dbReference type="CDD" id="cd00801">
    <property type="entry name" value="INT_P4_C"/>
    <property type="match status" value="1"/>
</dbReference>
<keyword evidence="3" id="KW-0238">DNA-binding</keyword>
<dbReference type="RefSeq" id="WP_011370833.1">
    <property type="nucleotide sequence ID" value="NZ_CP032096.1"/>
</dbReference>
<evidence type="ECO:0000313" key="7">
    <source>
        <dbReference type="Proteomes" id="UP000296201"/>
    </source>
</evidence>
<name>A0A4P7NZY5_9GAMM</name>
<dbReference type="GO" id="GO:0006310">
    <property type="term" value="P:DNA recombination"/>
    <property type="evidence" value="ECO:0007669"/>
    <property type="project" value="UniProtKB-KW"/>
</dbReference>
<accession>A0A4P7NZY5</accession>
<protein>
    <submittedName>
        <fullName evidence="6">Phage integrase</fullName>
    </submittedName>
</protein>
<gene>
    <name evidence="6" type="ORF">GHNINEIG_01485</name>
</gene>
<dbReference type="PANTHER" id="PTHR30629:SF2">
    <property type="entry name" value="PROPHAGE INTEGRASE INTS-RELATED"/>
    <property type="match status" value="1"/>
</dbReference>
<dbReference type="PROSITE" id="PS51898">
    <property type="entry name" value="TYR_RECOMBINASE"/>
    <property type="match status" value="1"/>
</dbReference>
<comment type="similarity">
    <text evidence="1">Belongs to the 'phage' integrase family.</text>
</comment>
<dbReference type="AlphaFoldDB" id="A0A4P7NZY5"/>
<dbReference type="GO" id="GO:0015074">
    <property type="term" value="P:DNA integration"/>
    <property type="evidence" value="ECO:0007669"/>
    <property type="project" value="UniProtKB-KW"/>
</dbReference>
<evidence type="ECO:0000313" key="6">
    <source>
        <dbReference type="EMBL" id="QBZ83430.1"/>
    </source>
</evidence>
<evidence type="ECO:0000259" key="5">
    <source>
        <dbReference type="PROSITE" id="PS51898"/>
    </source>
</evidence>
<dbReference type="Gene3D" id="1.10.150.130">
    <property type="match status" value="1"/>
</dbReference>
<dbReference type="Pfam" id="PF00589">
    <property type="entry name" value="Phage_integrase"/>
    <property type="match status" value="1"/>
</dbReference>
<organism evidence="6 7">
    <name type="scientific">Hydrogenovibrio crunogenus</name>
    <dbReference type="NCBI Taxonomy" id="39765"/>
    <lineage>
        <taxon>Bacteria</taxon>
        <taxon>Pseudomonadati</taxon>
        <taxon>Pseudomonadota</taxon>
        <taxon>Gammaproteobacteria</taxon>
        <taxon>Thiotrichales</taxon>
        <taxon>Piscirickettsiaceae</taxon>
        <taxon>Hydrogenovibrio</taxon>
    </lineage>
</organism>
<dbReference type="Gene3D" id="1.10.443.10">
    <property type="entry name" value="Intergrase catalytic core"/>
    <property type="match status" value="1"/>
</dbReference>
<evidence type="ECO:0000256" key="4">
    <source>
        <dbReference type="ARBA" id="ARBA00023172"/>
    </source>
</evidence>
<dbReference type="InterPro" id="IPR038488">
    <property type="entry name" value="Integrase_DNA-bd_sf"/>
</dbReference>
<dbReference type="Pfam" id="PF13356">
    <property type="entry name" value="Arm-DNA-bind_3"/>
    <property type="match status" value="1"/>
</dbReference>
<dbReference type="GO" id="GO:0003677">
    <property type="term" value="F:DNA binding"/>
    <property type="evidence" value="ECO:0007669"/>
    <property type="project" value="UniProtKB-KW"/>
</dbReference>
<dbReference type="InterPro" id="IPR002104">
    <property type="entry name" value="Integrase_catalytic"/>
</dbReference>
<dbReference type="Gene3D" id="3.30.160.390">
    <property type="entry name" value="Integrase, DNA-binding domain"/>
    <property type="match status" value="1"/>
</dbReference>
<dbReference type="InterPro" id="IPR013762">
    <property type="entry name" value="Integrase-like_cat_sf"/>
</dbReference>
<dbReference type="OrthoDB" id="9795573at2"/>
<dbReference type="InterPro" id="IPR010998">
    <property type="entry name" value="Integrase_recombinase_N"/>
</dbReference>
<dbReference type="InterPro" id="IPR050808">
    <property type="entry name" value="Phage_Integrase"/>
</dbReference>
<dbReference type="OMA" id="PYIFIGR"/>
<keyword evidence="4" id="KW-0233">DNA recombination</keyword>
<dbReference type="InterPro" id="IPR011010">
    <property type="entry name" value="DNA_brk_join_enz"/>
</dbReference>
<keyword evidence="2" id="KW-0229">DNA integration</keyword>
<dbReference type="Proteomes" id="UP000296201">
    <property type="component" value="Chromosome"/>
</dbReference>
<dbReference type="EMBL" id="CP032096">
    <property type="protein sequence ID" value="QBZ83430.1"/>
    <property type="molecule type" value="Genomic_DNA"/>
</dbReference>
<evidence type="ECO:0000256" key="2">
    <source>
        <dbReference type="ARBA" id="ARBA00022908"/>
    </source>
</evidence>
<dbReference type="InterPro" id="IPR025166">
    <property type="entry name" value="Integrase_DNA_bind_dom"/>
</dbReference>
<dbReference type="InterPro" id="IPR053876">
    <property type="entry name" value="Phage_int_M"/>
</dbReference>
<dbReference type="SUPFAM" id="SSF56349">
    <property type="entry name" value="DNA breaking-rejoining enzymes"/>
    <property type="match status" value="1"/>
</dbReference>
<reference evidence="6 7" key="1">
    <citation type="submission" date="2018-08" db="EMBL/GenBank/DDBJ databases">
        <title>Horizontal acquisition of hydrogen conversion ability and other habitat adaptations in Hydrogenovibrio crunogenus strains.</title>
        <authorList>
            <person name="Gonnella G."/>
            <person name="Adam N."/>
            <person name="Perner M."/>
        </authorList>
    </citation>
    <scope>NUCLEOTIDE SEQUENCE [LARGE SCALE GENOMIC DNA]</scope>
    <source>
        <strain evidence="6 7">SP-41</strain>
    </source>
</reference>
<sequence>MINKLSDVQIRKAVHPSTKSLSDGKGLSIEIMPKAKRFKFRYQRPVNKKINNLVLGYYPSMSLKAAREIAQQYRELLKKGIDPKYQTSSEKVDFDHIIQLYLKKGKADWSEKHFNTTKGRYENFLKNPFGNRDAAQITSFDIYNLLESVAQSGSYGTAEKLSYIISGAYSQAAILGMVKFNPAAGVMKQVTKTKKTQQMPHFNLTRKGESERLGRFLNDIKALNKTNIAVKTALLLSPLLFMRSGSLASLKLESYDKDNKWLLINAEDMKKDHSDFIVPLSTQAINLLETLIAATKPKIYVFESRASKLGHIRIEAINKAKSRSGWRFDDVTIHGLRHTATTYLTEIGFDYEVTEMQLHHKLVGVRGIYNKAMHLDKRREMMQKWADYLDNLRNGI</sequence>
<feature type="domain" description="Tyr recombinase" evidence="5">
    <location>
        <begin position="203"/>
        <end position="387"/>
    </location>
</feature>
<dbReference type="PANTHER" id="PTHR30629">
    <property type="entry name" value="PROPHAGE INTEGRASE"/>
    <property type="match status" value="1"/>
</dbReference>
<proteinExistence type="inferred from homology"/>
<keyword evidence="7" id="KW-1185">Reference proteome</keyword>
<evidence type="ECO:0000256" key="3">
    <source>
        <dbReference type="ARBA" id="ARBA00023125"/>
    </source>
</evidence>
<dbReference type="Pfam" id="PF22022">
    <property type="entry name" value="Phage_int_M"/>
    <property type="match status" value="1"/>
</dbReference>